<organism evidence="1 2">
    <name type="scientific">Ceraceosorus bombacis</name>
    <dbReference type="NCBI Taxonomy" id="401625"/>
    <lineage>
        <taxon>Eukaryota</taxon>
        <taxon>Fungi</taxon>
        <taxon>Dikarya</taxon>
        <taxon>Basidiomycota</taxon>
        <taxon>Ustilaginomycotina</taxon>
        <taxon>Exobasidiomycetes</taxon>
        <taxon>Ceraceosorales</taxon>
        <taxon>Ceraceosoraceae</taxon>
        <taxon>Ceraceosorus</taxon>
    </lineage>
</organism>
<proteinExistence type="predicted"/>
<evidence type="ECO:0000313" key="2">
    <source>
        <dbReference type="Proteomes" id="UP000054845"/>
    </source>
</evidence>
<name>A0A0P1B8J0_9BASI</name>
<protein>
    <submittedName>
        <fullName evidence="1">Uncharacterized protein</fullName>
    </submittedName>
</protein>
<reference evidence="1 2" key="1">
    <citation type="submission" date="2014-09" db="EMBL/GenBank/DDBJ databases">
        <authorList>
            <person name="Magalhaes I.L.F."/>
            <person name="Oliveira U."/>
            <person name="Santos F.R."/>
            <person name="Vidigal T.H.D.A."/>
            <person name="Brescovit A.D."/>
            <person name="Santos A.J."/>
        </authorList>
    </citation>
    <scope>NUCLEOTIDE SEQUENCE [LARGE SCALE GENOMIC DNA]</scope>
</reference>
<sequence length="71" mass="7170">MSVPPSPISPQVAQMMTAMNTPLPPSPAVASAGNHAWLDPSAAAMSSGVNTGFVQGSHVGPVLGRASWFDP</sequence>
<evidence type="ECO:0000313" key="1">
    <source>
        <dbReference type="EMBL" id="CEH12014.1"/>
    </source>
</evidence>
<accession>A0A0P1B8J0</accession>
<dbReference type="AlphaFoldDB" id="A0A0P1B8J0"/>
<dbReference type="Proteomes" id="UP000054845">
    <property type="component" value="Unassembled WGS sequence"/>
</dbReference>
<keyword evidence="2" id="KW-1185">Reference proteome</keyword>
<dbReference type="EMBL" id="CCYA01000103">
    <property type="protein sequence ID" value="CEH12014.1"/>
    <property type="molecule type" value="Genomic_DNA"/>
</dbReference>